<dbReference type="Proteomes" id="UP000000702">
    <property type="component" value="Unassembled WGS sequence"/>
</dbReference>
<comment type="caution">
    <text evidence="1">The sequence shown here is derived from an EMBL/GenBank/DDBJ whole genome shotgun (WGS) entry which is preliminary data.</text>
</comment>
<evidence type="ECO:0000313" key="1">
    <source>
        <dbReference type="EMBL" id="CCD15217.1"/>
    </source>
</evidence>
<dbReference type="VEuPathDB" id="TriTrypDB:TcIL3000_0_57610"/>
<dbReference type="AlphaFoldDB" id="F9WD66"/>
<reference evidence="2" key="1">
    <citation type="submission" date="2011-07" db="EMBL/GenBank/DDBJ databases">
        <title>Divergent evolution of antigenic variation in African trypanosomes.</title>
        <authorList>
            <person name="Jackson A.P."/>
            <person name="Berry A."/>
            <person name="Allison H.C."/>
            <person name="Burton P."/>
            <person name="Anderson J."/>
            <person name="Aslett M."/>
            <person name="Brown R."/>
            <person name="Corton N."/>
            <person name="Harris D."/>
            <person name="Hauser H."/>
            <person name="Gamble J."/>
            <person name="Gilderthorp R."/>
            <person name="McQuillan J."/>
            <person name="Quail M.A."/>
            <person name="Sanders M."/>
            <person name="Van Tonder A."/>
            <person name="Ginger M.L."/>
            <person name="Donelson J.E."/>
            <person name="Field M.C."/>
            <person name="Barry J.D."/>
            <person name="Berriman M."/>
            <person name="Hertz-Fowler C."/>
        </authorList>
    </citation>
    <scope>NUCLEOTIDE SEQUENCE [LARGE SCALE GENOMIC DNA]</scope>
    <source>
        <strain evidence="2">IL3000</strain>
    </source>
</reference>
<name>F9WD66_TRYCI</name>
<dbReference type="EMBL" id="CAEQ01001828">
    <property type="protein sequence ID" value="CCD15217.1"/>
    <property type="molecule type" value="Genomic_DNA"/>
</dbReference>
<reference evidence="1 2" key="2">
    <citation type="journal article" date="2012" name="Proc. Natl. Acad. Sci. U.S.A.">
        <title>Antigenic diversity is generated by distinct evolutionary mechanisms in African trypanosome species.</title>
        <authorList>
            <person name="Jackson A.P."/>
            <person name="Berry A."/>
            <person name="Aslett M."/>
            <person name="Allison H.C."/>
            <person name="Burton P."/>
            <person name="Vavrova-Anderson J."/>
            <person name="Brown R."/>
            <person name="Browne H."/>
            <person name="Corton N."/>
            <person name="Hauser H."/>
            <person name="Gamble J."/>
            <person name="Gilderthorp R."/>
            <person name="Marcello L."/>
            <person name="McQuillan J."/>
            <person name="Otto T.D."/>
            <person name="Quail M.A."/>
            <person name="Sanders M.J."/>
            <person name="van Tonder A."/>
            <person name="Ginger M.L."/>
            <person name="Field M.C."/>
            <person name="Barry J.D."/>
            <person name="Hertz-Fowler C."/>
            <person name="Berriman M."/>
        </authorList>
    </citation>
    <scope>NUCLEOTIDE SEQUENCE [LARGE SCALE GENOMIC DNA]</scope>
    <source>
        <strain evidence="1 2">IL3000</strain>
    </source>
</reference>
<gene>
    <name evidence="1" type="ORF">TCIL3000_0_57610</name>
</gene>
<accession>F9WD66</accession>
<proteinExistence type="predicted"/>
<sequence length="290" mass="31041">MVATTATTTAATETSPLSDSGIIDHSDMLLFLRMPRAPDSPATANTASTAGGNETDFLSWRSVTRDGGRVANMLMVTTTVWMLNGVTGHTTHLRPAVALTTETVEGVTGLEDRLLNTTAARDNADHCAAAAGDCFLLATGKLQTRATRLRVVRDDNAVVTRRARECTTVTHLRLDVADDATLRNLSEGEDVANGERRLHAADDRLTGKHPFSRDHQLLNTAVFVRVAELHTSERGTTAGLVLNGLHNTTHKTMALRVVENTQLCGSQALMAVYLVDGAVALTAGEHCLPH</sequence>
<keyword evidence="2" id="KW-1185">Reference proteome</keyword>
<evidence type="ECO:0000313" key="2">
    <source>
        <dbReference type="Proteomes" id="UP000000702"/>
    </source>
</evidence>
<protein>
    <submittedName>
        <fullName evidence="1">WGS project CAEQ00000000 data, annotated contig 2327</fullName>
    </submittedName>
</protein>
<organism evidence="1 2">
    <name type="scientific">Trypanosoma congolense (strain IL3000)</name>
    <dbReference type="NCBI Taxonomy" id="1068625"/>
    <lineage>
        <taxon>Eukaryota</taxon>
        <taxon>Discoba</taxon>
        <taxon>Euglenozoa</taxon>
        <taxon>Kinetoplastea</taxon>
        <taxon>Metakinetoplastina</taxon>
        <taxon>Trypanosomatida</taxon>
        <taxon>Trypanosomatidae</taxon>
        <taxon>Trypanosoma</taxon>
        <taxon>Nannomonas</taxon>
    </lineage>
</organism>